<proteinExistence type="predicted"/>
<dbReference type="AlphaFoldDB" id="A0AAD0VU50"/>
<name>A0AAD0VU50_PSEDL</name>
<protein>
    <submittedName>
        <fullName evidence="1">Uncharacterized protein</fullName>
    </submittedName>
</protein>
<dbReference type="GeneID" id="49614279"/>
<dbReference type="RefSeq" id="WP_016393502.1">
    <property type="nucleotide sequence ID" value="NZ_BSOM01000051.1"/>
</dbReference>
<dbReference type="Proteomes" id="UP000256503">
    <property type="component" value="Chromosome"/>
</dbReference>
<reference evidence="1 2" key="1">
    <citation type="submission" date="2018-07" db="EMBL/GenBank/DDBJ databases">
        <title>Complete genome sequence of a Pseudomonas plecoglossicida strain pathogenic to the marine fish, Larimichthys crocea.</title>
        <authorList>
            <person name="Tao Z."/>
        </authorList>
    </citation>
    <scope>NUCLEOTIDE SEQUENCE [LARGE SCALE GENOMIC DNA]</scope>
    <source>
        <strain evidence="1 2">XSDHY-P</strain>
    </source>
</reference>
<organism evidence="1 2">
    <name type="scientific">Pseudomonas plecoglossicida</name>
    <dbReference type="NCBI Taxonomy" id="70775"/>
    <lineage>
        <taxon>Bacteria</taxon>
        <taxon>Pseudomonadati</taxon>
        <taxon>Pseudomonadota</taxon>
        <taxon>Gammaproteobacteria</taxon>
        <taxon>Pseudomonadales</taxon>
        <taxon>Pseudomonadaceae</taxon>
        <taxon>Pseudomonas</taxon>
    </lineage>
</organism>
<accession>A0AAD0VU50</accession>
<gene>
    <name evidence="1" type="ORF">DVB73_12725</name>
</gene>
<evidence type="ECO:0000313" key="2">
    <source>
        <dbReference type="Proteomes" id="UP000256503"/>
    </source>
</evidence>
<evidence type="ECO:0000313" key="1">
    <source>
        <dbReference type="EMBL" id="AXM96581.1"/>
    </source>
</evidence>
<dbReference type="EMBL" id="CP031146">
    <property type="protein sequence ID" value="AXM96581.1"/>
    <property type="molecule type" value="Genomic_DNA"/>
</dbReference>
<sequence length="174" mass="19620">MSTSDNAWAETAEVFLGSLEANDSTTSSAPLPEQGFQPVYLSLFKSADGSMISGQSDWLITGKQKPASVFRFSYHSRGVDRLHFMITGSGEDHDKKMGISRNGYLGLYHYASVTDYIKLEPLHWAEDTLICRLRDHQGHLIGTHHDPAVDKPFFKYLRVLEGREAIFRITRIRG</sequence>